<evidence type="ECO:0000313" key="2">
    <source>
        <dbReference type="Proteomes" id="UP001651880"/>
    </source>
</evidence>
<reference evidence="1 2" key="1">
    <citation type="submission" date="2021-10" db="EMBL/GenBank/DDBJ databases">
        <title>Lutispora strain m25 sp. nov., a thermophilic, non-spore-forming bacterium isolated from a lab-scale methanogenic bioreactor digesting anaerobic sludge.</title>
        <authorList>
            <person name="El Houari A."/>
            <person name="Mcdonald J."/>
        </authorList>
    </citation>
    <scope>NUCLEOTIDE SEQUENCE [LARGE SCALE GENOMIC DNA]</scope>
    <source>
        <strain evidence="2">m25</strain>
    </source>
</reference>
<sequence>MEKYQKEQLEKSIPADKIVVGQKTVVYGVERQEITIICNLVGRID</sequence>
<organism evidence="1 2">
    <name type="scientific">Lutispora saccharofermentans</name>
    <dbReference type="NCBI Taxonomy" id="3024236"/>
    <lineage>
        <taxon>Bacteria</taxon>
        <taxon>Bacillati</taxon>
        <taxon>Bacillota</taxon>
        <taxon>Clostridia</taxon>
        <taxon>Lutisporales</taxon>
        <taxon>Lutisporaceae</taxon>
        <taxon>Lutispora</taxon>
    </lineage>
</organism>
<proteinExistence type="predicted"/>
<evidence type="ECO:0000313" key="1">
    <source>
        <dbReference type="EMBL" id="MCQ1529715.1"/>
    </source>
</evidence>
<protein>
    <submittedName>
        <fullName evidence="1">Uncharacterized protein</fullName>
    </submittedName>
</protein>
<name>A0ABT1NEP8_9FIRM</name>
<dbReference type="RefSeq" id="WP_255227245.1">
    <property type="nucleotide sequence ID" value="NZ_JAJEKE010000006.1"/>
</dbReference>
<keyword evidence="2" id="KW-1185">Reference proteome</keyword>
<dbReference type="Proteomes" id="UP001651880">
    <property type="component" value="Unassembled WGS sequence"/>
</dbReference>
<comment type="caution">
    <text evidence="1">The sequence shown here is derived from an EMBL/GenBank/DDBJ whole genome shotgun (WGS) entry which is preliminary data.</text>
</comment>
<dbReference type="EMBL" id="JAJEKE010000006">
    <property type="protein sequence ID" value="MCQ1529715.1"/>
    <property type="molecule type" value="Genomic_DNA"/>
</dbReference>
<gene>
    <name evidence="1" type="ORF">LJD61_09160</name>
</gene>
<accession>A0ABT1NEP8</accession>